<dbReference type="Pfam" id="PF01507">
    <property type="entry name" value="PAPS_reduct"/>
    <property type="match status" value="1"/>
</dbReference>
<reference evidence="2 3" key="1">
    <citation type="submission" date="2016-09" db="EMBL/GenBank/DDBJ databases">
        <title>Draft Genome Sequence of four Alteromonas macleodii strains isolated from copper coupons and grown long-term at elevated copper levels.</title>
        <authorList>
            <person name="Cusick K."/>
            <person name="Dale J."/>
            <person name="Little B."/>
            <person name="Biffinger J."/>
        </authorList>
    </citation>
    <scope>NUCLEOTIDE SEQUENCE [LARGE SCALE GENOMIC DNA]</scope>
    <source>
        <strain evidence="2 3">KCP01</strain>
    </source>
</reference>
<protein>
    <submittedName>
        <fullName evidence="2">Phosphoadenosine phosphosulfate reductase family protein</fullName>
    </submittedName>
</protein>
<dbReference type="InterPro" id="IPR014729">
    <property type="entry name" value="Rossmann-like_a/b/a_fold"/>
</dbReference>
<evidence type="ECO:0000313" key="3">
    <source>
        <dbReference type="Proteomes" id="UP000095392"/>
    </source>
</evidence>
<dbReference type="InterPro" id="IPR002500">
    <property type="entry name" value="PAPS_reduct_dom"/>
</dbReference>
<keyword evidence="3" id="KW-1185">Reference proteome</keyword>
<comment type="caution">
    <text evidence="2">The sequence shown here is derived from an EMBL/GenBank/DDBJ whole genome shotgun (WGS) entry which is preliminary data.</text>
</comment>
<sequence>MTNSNAQVISLTEQHSPALLSYDYIVVAFSGGKDSAACVLLLLDLGVPKEKIILIHHDVDGEESTFMDWPCTKAYCQAFAKAFGLTLLSSYKEGGFKREMLRQDALTAPSWFESLSGGFHKIGGKTGKYSTRLKFPQKTHNLNTRWCSAYLKIGVSDAFLNNERAFQNARICFVSGERGEESAARKRYDSFIVHRCDNRNGLRNQRHIDHWRPILNWAESKVWDMIKKYSLVPHPAYWLGFGRCSCLTCIFASDNQWATIRKYFPANFNQVRYYESLFGHTITHGATVSDLADNGTPYDVDVHWLEIAKQTTWTIPIITKTWTLPNGAFGESAGPT</sequence>
<dbReference type="RefSeq" id="WP_069945624.1">
    <property type="nucleotide sequence ID" value="NZ_MIPW01000036.1"/>
</dbReference>
<dbReference type="Gene3D" id="3.40.50.620">
    <property type="entry name" value="HUPs"/>
    <property type="match status" value="1"/>
</dbReference>
<dbReference type="Proteomes" id="UP000095392">
    <property type="component" value="Unassembled WGS sequence"/>
</dbReference>
<dbReference type="SUPFAM" id="SSF52402">
    <property type="entry name" value="Adenine nucleotide alpha hydrolases-like"/>
    <property type="match status" value="1"/>
</dbReference>
<dbReference type="InterPro" id="IPR050128">
    <property type="entry name" value="Sulfate_adenylyltrnsfr_sub2"/>
</dbReference>
<dbReference type="PANTHER" id="PTHR43196:SF2">
    <property type="entry name" value="PHOSPHOADENOSINE PHOSPHOSULFATE REDUCTASE"/>
    <property type="match status" value="1"/>
</dbReference>
<name>A0AB36FLW4_ALTMA</name>
<dbReference type="EMBL" id="MIPY01000061">
    <property type="protein sequence ID" value="OES24465.1"/>
    <property type="molecule type" value="Genomic_DNA"/>
</dbReference>
<evidence type="ECO:0000313" key="2">
    <source>
        <dbReference type="EMBL" id="OES24465.1"/>
    </source>
</evidence>
<feature type="domain" description="Phosphoadenosine phosphosulphate reductase" evidence="1">
    <location>
        <begin position="25"/>
        <end position="250"/>
    </location>
</feature>
<organism evidence="2 3">
    <name type="scientific">Alteromonas macleodii</name>
    <name type="common">Pseudoalteromonas macleodii</name>
    <dbReference type="NCBI Taxonomy" id="28108"/>
    <lineage>
        <taxon>Bacteria</taxon>
        <taxon>Pseudomonadati</taxon>
        <taxon>Pseudomonadota</taxon>
        <taxon>Gammaproteobacteria</taxon>
        <taxon>Alteromonadales</taxon>
        <taxon>Alteromonadaceae</taxon>
        <taxon>Alteromonas/Salinimonas group</taxon>
        <taxon>Alteromonas</taxon>
    </lineage>
</organism>
<dbReference type="GO" id="GO:0003824">
    <property type="term" value="F:catalytic activity"/>
    <property type="evidence" value="ECO:0007669"/>
    <property type="project" value="InterPro"/>
</dbReference>
<evidence type="ECO:0000259" key="1">
    <source>
        <dbReference type="Pfam" id="PF01507"/>
    </source>
</evidence>
<dbReference type="AlphaFoldDB" id="A0AB36FLW4"/>
<dbReference type="PANTHER" id="PTHR43196">
    <property type="entry name" value="SULFATE ADENYLYLTRANSFERASE SUBUNIT 2"/>
    <property type="match status" value="1"/>
</dbReference>
<accession>A0AB36FLW4</accession>
<gene>
    <name evidence="2" type="ORF">BFV95_4732</name>
</gene>
<proteinExistence type="predicted"/>